<accession>A0A8S1RRS2</accession>
<organism evidence="2 3">
    <name type="scientific">Paramecium sonneborni</name>
    <dbReference type="NCBI Taxonomy" id="65129"/>
    <lineage>
        <taxon>Eukaryota</taxon>
        <taxon>Sar</taxon>
        <taxon>Alveolata</taxon>
        <taxon>Ciliophora</taxon>
        <taxon>Intramacronucleata</taxon>
        <taxon>Oligohymenophorea</taxon>
        <taxon>Peniculida</taxon>
        <taxon>Parameciidae</taxon>
        <taxon>Paramecium</taxon>
    </lineage>
</organism>
<gene>
    <name evidence="2" type="ORF">PSON_ATCC_30995.1.T2540002</name>
</gene>
<sequence>MTKKEFKRRLIELQGYELERFQIVERIIQLNKNGQLNFNEFKRFINRTLRLGLVQMKYLNKKICKIGKIHDFK</sequence>
<reference evidence="2" key="1">
    <citation type="submission" date="2021-01" db="EMBL/GenBank/DDBJ databases">
        <authorList>
            <consortium name="Genoscope - CEA"/>
            <person name="William W."/>
        </authorList>
    </citation>
    <scope>NUCLEOTIDE SEQUENCE</scope>
</reference>
<dbReference type="GO" id="GO:0005509">
    <property type="term" value="F:calcium ion binding"/>
    <property type="evidence" value="ECO:0007669"/>
    <property type="project" value="InterPro"/>
</dbReference>
<evidence type="ECO:0000313" key="3">
    <source>
        <dbReference type="Proteomes" id="UP000692954"/>
    </source>
</evidence>
<dbReference type="EMBL" id="CAJJDN010000254">
    <property type="protein sequence ID" value="CAD8129972.1"/>
    <property type="molecule type" value="Genomic_DNA"/>
</dbReference>
<evidence type="ECO:0000259" key="1">
    <source>
        <dbReference type="PROSITE" id="PS50222"/>
    </source>
</evidence>
<proteinExistence type="predicted"/>
<feature type="domain" description="EF-hand" evidence="1">
    <location>
        <begin position="16"/>
        <end position="51"/>
    </location>
</feature>
<comment type="caution">
    <text evidence="2">The sequence shown here is derived from an EMBL/GenBank/DDBJ whole genome shotgun (WGS) entry which is preliminary data.</text>
</comment>
<protein>
    <recommendedName>
        <fullName evidence="1">EF-hand domain-containing protein</fullName>
    </recommendedName>
</protein>
<keyword evidence="3" id="KW-1185">Reference proteome</keyword>
<evidence type="ECO:0000313" key="2">
    <source>
        <dbReference type="EMBL" id="CAD8129972.1"/>
    </source>
</evidence>
<name>A0A8S1RRS2_9CILI</name>
<dbReference type="AlphaFoldDB" id="A0A8S1RRS2"/>
<dbReference type="InterPro" id="IPR002048">
    <property type="entry name" value="EF_hand_dom"/>
</dbReference>
<dbReference type="PROSITE" id="PS50222">
    <property type="entry name" value="EF_HAND_2"/>
    <property type="match status" value="1"/>
</dbReference>
<dbReference type="Proteomes" id="UP000692954">
    <property type="component" value="Unassembled WGS sequence"/>
</dbReference>